<evidence type="ECO:0000313" key="1">
    <source>
        <dbReference type="EMBL" id="MPN38369.1"/>
    </source>
</evidence>
<dbReference type="AlphaFoldDB" id="A0A645HJI9"/>
<accession>A0A645HJI9</accession>
<reference evidence="1" key="1">
    <citation type="submission" date="2019-08" db="EMBL/GenBank/DDBJ databases">
        <authorList>
            <person name="Kucharzyk K."/>
            <person name="Murdoch R.W."/>
            <person name="Higgins S."/>
            <person name="Loffler F."/>
        </authorList>
    </citation>
    <scope>NUCLEOTIDE SEQUENCE</scope>
</reference>
<proteinExistence type="predicted"/>
<sequence length="134" mass="14728">MIGDLPRSDVRHYADGNVLQAGGKQRYVAAVIDESPIGSSGAHGVARLLRDATGHRKHGSGRRVPRLSRGHRHAVKYCVASAIRQELRSLPHFLFIFAKLRERLHSPARAELRELNAGGSVSFGGKEHLNRPVI</sequence>
<protein>
    <submittedName>
        <fullName evidence="1">Uncharacterized protein</fullName>
    </submittedName>
</protein>
<comment type="caution">
    <text evidence="1">The sequence shown here is derived from an EMBL/GenBank/DDBJ whole genome shotgun (WGS) entry which is preliminary data.</text>
</comment>
<gene>
    <name evidence="1" type="ORF">SDC9_185893</name>
</gene>
<name>A0A645HJI9_9ZZZZ</name>
<dbReference type="EMBL" id="VSSQ01093549">
    <property type="protein sequence ID" value="MPN38369.1"/>
    <property type="molecule type" value="Genomic_DNA"/>
</dbReference>
<organism evidence="1">
    <name type="scientific">bioreactor metagenome</name>
    <dbReference type="NCBI Taxonomy" id="1076179"/>
    <lineage>
        <taxon>unclassified sequences</taxon>
        <taxon>metagenomes</taxon>
        <taxon>ecological metagenomes</taxon>
    </lineage>
</organism>